<evidence type="ECO:0000256" key="6">
    <source>
        <dbReference type="ARBA" id="ARBA00022475"/>
    </source>
</evidence>
<feature type="transmembrane region" description="Helical" evidence="12">
    <location>
        <begin position="92"/>
        <end position="121"/>
    </location>
</feature>
<evidence type="ECO:0000256" key="7">
    <source>
        <dbReference type="ARBA" id="ARBA00022519"/>
    </source>
</evidence>
<dbReference type="Pfam" id="PF03739">
    <property type="entry name" value="LptF_LptG"/>
    <property type="match status" value="1"/>
</dbReference>
<evidence type="ECO:0000256" key="8">
    <source>
        <dbReference type="ARBA" id="ARBA00022692"/>
    </source>
</evidence>
<evidence type="ECO:0000256" key="11">
    <source>
        <dbReference type="ARBA" id="ARBA00026081"/>
    </source>
</evidence>
<keyword evidence="10 12" id="KW-0472">Membrane</keyword>
<evidence type="ECO:0000256" key="4">
    <source>
        <dbReference type="ARBA" id="ARBA00014213"/>
    </source>
</evidence>
<dbReference type="InterPro" id="IPR005495">
    <property type="entry name" value="LptG/LptF_permease"/>
</dbReference>
<feature type="transmembrane region" description="Helical" evidence="12">
    <location>
        <begin position="141"/>
        <end position="164"/>
    </location>
</feature>
<dbReference type="EMBL" id="PTIZ01000001">
    <property type="protein sequence ID" value="PPK77774.1"/>
    <property type="molecule type" value="Genomic_DNA"/>
</dbReference>
<dbReference type="InterPro" id="IPR030922">
    <property type="entry name" value="LptF"/>
</dbReference>
<evidence type="ECO:0000313" key="14">
    <source>
        <dbReference type="Proteomes" id="UP000240010"/>
    </source>
</evidence>
<keyword evidence="8 12" id="KW-0812">Transmembrane</keyword>
<gene>
    <name evidence="13" type="ORF">B0F87_101155</name>
</gene>
<evidence type="ECO:0000256" key="1">
    <source>
        <dbReference type="ARBA" id="ARBA00002265"/>
    </source>
</evidence>
<dbReference type="GO" id="GO:0043190">
    <property type="term" value="C:ATP-binding cassette (ABC) transporter complex"/>
    <property type="evidence" value="ECO:0007669"/>
    <property type="project" value="InterPro"/>
</dbReference>
<feature type="transmembrane region" description="Helical" evidence="12">
    <location>
        <begin position="50"/>
        <end position="71"/>
    </location>
</feature>
<evidence type="ECO:0000256" key="5">
    <source>
        <dbReference type="ARBA" id="ARBA00022448"/>
    </source>
</evidence>
<evidence type="ECO:0000256" key="9">
    <source>
        <dbReference type="ARBA" id="ARBA00022989"/>
    </source>
</evidence>
<proteinExistence type="inferred from homology"/>
<comment type="caution">
    <text evidence="13">The sequence shown here is derived from an EMBL/GenBank/DDBJ whole genome shotgun (WGS) entry which is preliminary data.</text>
</comment>
<reference evidence="13 14" key="1">
    <citation type="submission" date="2018-02" db="EMBL/GenBank/DDBJ databases">
        <title>Subsurface microbial communities from deep shales in Ohio and West Virginia, USA.</title>
        <authorList>
            <person name="Wrighton K."/>
        </authorList>
    </citation>
    <scope>NUCLEOTIDE SEQUENCE [LARGE SCALE GENOMIC DNA]</scope>
    <source>
        <strain evidence="13 14">OWC-DMM</strain>
    </source>
</reference>
<evidence type="ECO:0000313" key="13">
    <source>
        <dbReference type="EMBL" id="PPK77774.1"/>
    </source>
</evidence>
<feature type="transmembrane region" description="Helical" evidence="12">
    <location>
        <begin position="335"/>
        <end position="353"/>
    </location>
</feature>
<organism evidence="13 14">
    <name type="scientific">Methylobacter tundripaludum</name>
    <dbReference type="NCBI Taxonomy" id="173365"/>
    <lineage>
        <taxon>Bacteria</taxon>
        <taxon>Pseudomonadati</taxon>
        <taxon>Pseudomonadota</taxon>
        <taxon>Gammaproteobacteria</taxon>
        <taxon>Methylococcales</taxon>
        <taxon>Methylococcaceae</taxon>
        <taxon>Methylobacter</taxon>
    </lineage>
</organism>
<keyword evidence="9 12" id="KW-1133">Transmembrane helix</keyword>
<dbReference type="NCBIfam" id="TIGR04407">
    <property type="entry name" value="LptF_YjgP"/>
    <property type="match status" value="1"/>
</dbReference>
<keyword evidence="7" id="KW-0997">Cell inner membrane</keyword>
<feature type="transmembrane region" description="Helical" evidence="12">
    <location>
        <begin position="365"/>
        <end position="390"/>
    </location>
</feature>
<feature type="transmembrane region" description="Helical" evidence="12">
    <location>
        <begin position="310"/>
        <end position="329"/>
    </location>
</feature>
<dbReference type="Proteomes" id="UP000240010">
    <property type="component" value="Unassembled WGS sequence"/>
</dbReference>
<comment type="similarity">
    <text evidence="3">Belongs to the LptF/LptG family.</text>
</comment>
<comment type="function">
    <text evidence="1">Part of the ABC transporter complex LptBFG involved in the translocation of lipopolysaccharide (LPS) from the inner membrane to the outer membrane.</text>
</comment>
<evidence type="ECO:0000256" key="3">
    <source>
        <dbReference type="ARBA" id="ARBA00007725"/>
    </source>
</evidence>
<evidence type="ECO:0000256" key="2">
    <source>
        <dbReference type="ARBA" id="ARBA00004429"/>
    </source>
</evidence>
<dbReference type="AlphaFoldDB" id="A0A2S6HJV2"/>
<name>A0A2S6HJV2_9GAMM</name>
<protein>
    <recommendedName>
        <fullName evidence="4">Lipopolysaccharide export system permease protein LptF</fullName>
    </recommendedName>
</protein>
<keyword evidence="6" id="KW-1003">Cell membrane</keyword>
<comment type="subcellular location">
    <subcellularLocation>
        <location evidence="2">Cell inner membrane</location>
        <topology evidence="2">Multi-pass membrane protein</topology>
    </subcellularLocation>
</comment>
<accession>A0A2S6HJV2</accession>
<evidence type="ECO:0000256" key="10">
    <source>
        <dbReference type="ARBA" id="ARBA00023136"/>
    </source>
</evidence>
<dbReference type="PANTHER" id="PTHR33529">
    <property type="entry name" value="SLR0882 PROTEIN-RELATED"/>
    <property type="match status" value="1"/>
</dbReference>
<keyword evidence="5" id="KW-0813">Transport</keyword>
<dbReference type="GO" id="GO:0055085">
    <property type="term" value="P:transmembrane transport"/>
    <property type="evidence" value="ECO:0007669"/>
    <property type="project" value="InterPro"/>
</dbReference>
<dbReference type="PANTHER" id="PTHR33529:SF7">
    <property type="entry name" value="LIPOPOLYSACCHARIDE EXPORT SYSTEM PERMEASE PROTEIN LPTF"/>
    <property type="match status" value="1"/>
</dbReference>
<comment type="subunit">
    <text evidence="11">Component of the lipopolysaccharide transport and assembly complex. The LptBFG transporter is composed of two ATP-binding proteins (LptB) and two transmembrane proteins (LptF and LptG).</text>
</comment>
<dbReference type="GO" id="GO:0015920">
    <property type="term" value="P:lipopolysaccharide transport"/>
    <property type="evidence" value="ECO:0007669"/>
    <property type="project" value="TreeGrafter"/>
</dbReference>
<evidence type="ECO:0000256" key="12">
    <source>
        <dbReference type="SAM" id="Phobius"/>
    </source>
</evidence>
<sequence>MVDALSTLRLLLLLYNNAHTFLMGETRLEANWTKGYKMGRRKLVTVLDKMVALDLLRTLLAVWSVIVVIIVSRQFIRILDRAVEGQVSNQTLLTVLGLKTIIASAAFLPAALFMAVLMVLGRMYRDQEMSAVASAGGGAGTVYRSIFLLVFPLSVLSAGLSFYVSPWAEAMMEELMHQDKESADLRGIAAGKFSEYSQGDLVFYVEKIDDDKTMHQVFVQHRQGDRLAIINAEVGRLRDLPDGRYVVLENGERIQGQPGAVNYVLEQFTEYAVRMETKESAANFGKESVASGTLASSGQITDIAELQRRFSIPMGIVLLSFIAVPLAQMSPRGGVYGNMLVGFLIYFSYGNFIRVSQSWVMNQTIPAWLGVFGVNTLLLLVGGVLLARLYGWQWLVMKVREKVGK</sequence>